<proteinExistence type="predicted"/>
<reference evidence="2 3" key="2">
    <citation type="journal article" date="2018" name="New Phytol.">
        <title>High intraspecific genome diversity in the model arbuscular mycorrhizal symbiont Rhizophagus irregularis.</title>
        <authorList>
            <person name="Chen E.C.H."/>
            <person name="Morin E."/>
            <person name="Beaudet D."/>
            <person name="Noel J."/>
            <person name="Yildirir G."/>
            <person name="Ndikumana S."/>
            <person name="Charron P."/>
            <person name="St-Onge C."/>
            <person name="Giorgi J."/>
            <person name="Kruger M."/>
            <person name="Marton T."/>
            <person name="Ropars J."/>
            <person name="Grigoriev I.V."/>
            <person name="Hainaut M."/>
            <person name="Henrissat B."/>
            <person name="Roux C."/>
            <person name="Martin F."/>
            <person name="Corradi N."/>
        </authorList>
    </citation>
    <scope>NUCLEOTIDE SEQUENCE [LARGE SCALE GENOMIC DNA]</scope>
    <source>
        <strain evidence="2 3">DAOM 197198</strain>
    </source>
</reference>
<accession>A0A2P4QA28</accession>
<feature type="transmembrane region" description="Helical" evidence="1">
    <location>
        <begin position="9"/>
        <end position="30"/>
    </location>
</feature>
<evidence type="ECO:0000256" key="1">
    <source>
        <dbReference type="SAM" id="Phobius"/>
    </source>
</evidence>
<evidence type="ECO:0000313" key="2">
    <source>
        <dbReference type="EMBL" id="POG74482.1"/>
    </source>
</evidence>
<keyword evidence="1" id="KW-0472">Membrane</keyword>
<dbReference type="AlphaFoldDB" id="A0A2P4QA28"/>
<keyword evidence="1" id="KW-1133">Transmembrane helix</keyword>
<protein>
    <submittedName>
        <fullName evidence="2">Uncharacterized protein</fullName>
    </submittedName>
</protein>
<sequence length="72" mass="7963">MKVLPSKVAFFTFEVFLLILASLIGSTMILEASFSSTFKGLLVFLNFTGSNTTSVPFLLSSSTFCFFFDRTV</sequence>
<keyword evidence="3" id="KW-1185">Reference proteome</keyword>
<keyword evidence="1" id="KW-0812">Transmembrane</keyword>
<name>A0A2P4QA28_RHIID</name>
<evidence type="ECO:0000313" key="3">
    <source>
        <dbReference type="Proteomes" id="UP000018888"/>
    </source>
</evidence>
<dbReference type="EMBL" id="AUPC02000071">
    <property type="protein sequence ID" value="POG74482.1"/>
    <property type="molecule type" value="Genomic_DNA"/>
</dbReference>
<reference evidence="2 3" key="1">
    <citation type="journal article" date="2013" name="Proc. Natl. Acad. Sci. U.S.A.">
        <title>Genome of an arbuscular mycorrhizal fungus provides insight into the oldest plant symbiosis.</title>
        <authorList>
            <person name="Tisserant E."/>
            <person name="Malbreil M."/>
            <person name="Kuo A."/>
            <person name="Kohler A."/>
            <person name="Symeonidi A."/>
            <person name="Balestrini R."/>
            <person name="Charron P."/>
            <person name="Duensing N."/>
            <person name="Frei Dit Frey N."/>
            <person name="Gianinazzi-Pearson V."/>
            <person name="Gilbert L.B."/>
            <person name="Handa Y."/>
            <person name="Herr J.R."/>
            <person name="Hijri M."/>
            <person name="Koul R."/>
            <person name="Kawaguchi M."/>
            <person name="Krajinski F."/>
            <person name="Lammers P.J."/>
            <person name="Masclaux F.G."/>
            <person name="Murat C."/>
            <person name="Morin E."/>
            <person name="Ndikumana S."/>
            <person name="Pagni M."/>
            <person name="Petitpierre D."/>
            <person name="Requena N."/>
            <person name="Rosikiewicz P."/>
            <person name="Riley R."/>
            <person name="Saito K."/>
            <person name="San Clemente H."/>
            <person name="Shapiro H."/>
            <person name="van Tuinen D."/>
            <person name="Becard G."/>
            <person name="Bonfante P."/>
            <person name="Paszkowski U."/>
            <person name="Shachar-Hill Y.Y."/>
            <person name="Tuskan G.A."/>
            <person name="Young P.W."/>
            <person name="Sanders I.R."/>
            <person name="Henrissat B."/>
            <person name="Rensing S.A."/>
            <person name="Grigoriev I.V."/>
            <person name="Corradi N."/>
            <person name="Roux C."/>
            <person name="Martin F."/>
        </authorList>
    </citation>
    <scope>NUCLEOTIDE SEQUENCE [LARGE SCALE GENOMIC DNA]</scope>
    <source>
        <strain evidence="2 3">DAOM 197198</strain>
    </source>
</reference>
<organism evidence="2 3">
    <name type="scientific">Rhizophagus irregularis (strain DAOM 181602 / DAOM 197198 / MUCL 43194)</name>
    <name type="common">Arbuscular mycorrhizal fungus</name>
    <name type="synonym">Glomus intraradices</name>
    <dbReference type="NCBI Taxonomy" id="747089"/>
    <lineage>
        <taxon>Eukaryota</taxon>
        <taxon>Fungi</taxon>
        <taxon>Fungi incertae sedis</taxon>
        <taxon>Mucoromycota</taxon>
        <taxon>Glomeromycotina</taxon>
        <taxon>Glomeromycetes</taxon>
        <taxon>Glomerales</taxon>
        <taxon>Glomeraceae</taxon>
        <taxon>Rhizophagus</taxon>
    </lineage>
</organism>
<gene>
    <name evidence="2" type="ORF">GLOIN_2v1576135</name>
</gene>
<feature type="transmembrane region" description="Helical" evidence="1">
    <location>
        <begin position="42"/>
        <end position="68"/>
    </location>
</feature>
<comment type="caution">
    <text evidence="2">The sequence shown here is derived from an EMBL/GenBank/DDBJ whole genome shotgun (WGS) entry which is preliminary data.</text>
</comment>
<dbReference type="Proteomes" id="UP000018888">
    <property type="component" value="Unassembled WGS sequence"/>
</dbReference>